<keyword evidence="3" id="KW-1185">Reference proteome</keyword>
<reference evidence="2 3" key="1">
    <citation type="submission" date="2019-10" db="EMBL/GenBank/DDBJ databases">
        <title>Assembly and Annotation for the nematode Trichostrongylus colubriformis.</title>
        <authorList>
            <person name="Martin J."/>
        </authorList>
    </citation>
    <scope>NUCLEOTIDE SEQUENCE [LARGE SCALE GENOMIC DNA]</scope>
    <source>
        <strain evidence="2">G859</strain>
        <tissue evidence="2">Whole worm</tissue>
    </source>
</reference>
<proteinExistence type="predicted"/>
<dbReference type="AlphaFoldDB" id="A0AAN8FLJ8"/>
<dbReference type="Proteomes" id="UP001331761">
    <property type="component" value="Unassembled WGS sequence"/>
</dbReference>
<feature type="compositionally biased region" description="Polar residues" evidence="1">
    <location>
        <begin position="137"/>
        <end position="175"/>
    </location>
</feature>
<evidence type="ECO:0000313" key="3">
    <source>
        <dbReference type="Proteomes" id="UP001331761"/>
    </source>
</evidence>
<organism evidence="2 3">
    <name type="scientific">Trichostrongylus colubriformis</name>
    <name type="common">Black scour worm</name>
    <dbReference type="NCBI Taxonomy" id="6319"/>
    <lineage>
        <taxon>Eukaryota</taxon>
        <taxon>Metazoa</taxon>
        <taxon>Ecdysozoa</taxon>
        <taxon>Nematoda</taxon>
        <taxon>Chromadorea</taxon>
        <taxon>Rhabditida</taxon>
        <taxon>Rhabditina</taxon>
        <taxon>Rhabditomorpha</taxon>
        <taxon>Strongyloidea</taxon>
        <taxon>Trichostrongylidae</taxon>
        <taxon>Trichostrongylus</taxon>
    </lineage>
</organism>
<evidence type="ECO:0000256" key="1">
    <source>
        <dbReference type="SAM" id="MobiDB-lite"/>
    </source>
</evidence>
<evidence type="ECO:0000313" key="2">
    <source>
        <dbReference type="EMBL" id="KAK5978984.1"/>
    </source>
</evidence>
<comment type="caution">
    <text evidence="2">The sequence shown here is derived from an EMBL/GenBank/DDBJ whole genome shotgun (WGS) entry which is preliminary data.</text>
</comment>
<name>A0AAN8FLJ8_TRICO</name>
<feature type="compositionally biased region" description="Basic and acidic residues" evidence="1">
    <location>
        <begin position="186"/>
        <end position="200"/>
    </location>
</feature>
<accession>A0AAN8FLJ8</accession>
<feature type="region of interest" description="Disordered" evidence="1">
    <location>
        <begin position="117"/>
        <end position="210"/>
    </location>
</feature>
<gene>
    <name evidence="2" type="ORF">GCK32_012089</name>
</gene>
<sequence length="210" mass="23408">MSSSKVLVSDKTKETKKLRSEQLLSLIRRLNESSWRSHTVLLPIKIFFDQKDSEICRQLLRPFFEVLQPNTIWIGNVKPLPESTKKNPYTSCEYALTVEDLQAEKVTVSCGDSYGVAEEKKSSDNSSLLVKEKSVTEKSVQSETTTEKSAQSGTTTEKSAQSGTTTENLMANKNSDVFDPFAGSGRKVEPPDSGDAGDHREDDEEDEYLD</sequence>
<feature type="compositionally biased region" description="Acidic residues" evidence="1">
    <location>
        <begin position="201"/>
        <end position="210"/>
    </location>
</feature>
<dbReference type="EMBL" id="WIXE01008794">
    <property type="protein sequence ID" value="KAK5978984.1"/>
    <property type="molecule type" value="Genomic_DNA"/>
</dbReference>
<protein>
    <submittedName>
        <fullName evidence="2">Uncharacterized protein</fullName>
    </submittedName>
</protein>